<dbReference type="PANTHER" id="PTHR30290:SF79">
    <property type="entry name" value="DIPEPTIDE-BINDING PROTEIN DPPE"/>
    <property type="match status" value="1"/>
</dbReference>
<dbReference type="AlphaFoldDB" id="A0A498D4N0"/>
<evidence type="ECO:0000259" key="10">
    <source>
        <dbReference type="Pfam" id="PF00496"/>
    </source>
</evidence>
<evidence type="ECO:0000256" key="7">
    <source>
        <dbReference type="ARBA" id="ARBA00023288"/>
    </source>
</evidence>
<dbReference type="InterPro" id="IPR000914">
    <property type="entry name" value="SBP_5_dom"/>
</dbReference>
<dbReference type="OrthoDB" id="9801912at2"/>
<dbReference type="FunFam" id="3.10.105.10:FF:000001">
    <property type="entry name" value="Oligopeptide ABC transporter, oligopeptide-binding protein"/>
    <property type="match status" value="1"/>
</dbReference>
<dbReference type="Gene3D" id="3.40.190.10">
    <property type="entry name" value="Periplasmic binding protein-like II"/>
    <property type="match status" value="1"/>
</dbReference>
<dbReference type="EMBL" id="RCHR01000005">
    <property type="protein sequence ID" value="RLL42919.1"/>
    <property type="molecule type" value="Genomic_DNA"/>
</dbReference>
<feature type="compositionally biased region" description="Acidic residues" evidence="8">
    <location>
        <begin position="28"/>
        <end position="46"/>
    </location>
</feature>
<comment type="caution">
    <text evidence="11">The sequence shown here is derived from an EMBL/GenBank/DDBJ whole genome shotgun (WGS) entry which is preliminary data.</text>
</comment>
<feature type="chain" id="PRO_5038644287" evidence="9">
    <location>
        <begin position="22"/>
        <end position="561"/>
    </location>
</feature>
<evidence type="ECO:0000313" key="11">
    <source>
        <dbReference type="EMBL" id="RLL42919.1"/>
    </source>
</evidence>
<evidence type="ECO:0000256" key="4">
    <source>
        <dbReference type="ARBA" id="ARBA00022729"/>
    </source>
</evidence>
<accession>A0A498D4N0</accession>
<dbReference type="GO" id="GO:0015833">
    <property type="term" value="P:peptide transport"/>
    <property type="evidence" value="ECO:0007669"/>
    <property type="project" value="UniProtKB-KW"/>
</dbReference>
<reference evidence="11 12" key="1">
    <citation type="submission" date="2018-10" db="EMBL/GenBank/DDBJ databases">
        <title>Oceanobacillus sp. YLB-02 draft genome.</title>
        <authorList>
            <person name="Yu L."/>
        </authorList>
    </citation>
    <scope>NUCLEOTIDE SEQUENCE [LARGE SCALE GENOMIC DNA]</scope>
    <source>
        <strain evidence="11 12">YLB-02</strain>
    </source>
</reference>
<gene>
    <name evidence="11" type="ORF">D8M04_15345</name>
</gene>
<dbReference type="InterPro" id="IPR023765">
    <property type="entry name" value="SBP_5_CS"/>
</dbReference>
<dbReference type="Gene3D" id="3.10.105.10">
    <property type="entry name" value="Dipeptide-binding Protein, Domain 3"/>
    <property type="match status" value="1"/>
</dbReference>
<evidence type="ECO:0000256" key="6">
    <source>
        <dbReference type="ARBA" id="ARBA00023139"/>
    </source>
</evidence>
<dbReference type="CDD" id="cd08504">
    <property type="entry name" value="PBP2_OppA"/>
    <property type="match status" value="1"/>
</dbReference>
<evidence type="ECO:0000256" key="1">
    <source>
        <dbReference type="ARBA" id="ARBA00004193"/>
    </source>
</evidence>
<evidence type="ECO:0000256" key="2">
    <source>
        <dbReference type="ARBA" id="ARBA00005695"/>
    </source>
</evidence>
<keyword evidence="6" id="KW-0564">Palmitate</keyword>
<dbReference type="PANTHER" id="PTHR30290">
    <property type="entry name" value="PERIPLASMIC BINDING COMPONENT OF ABC TRANSPORTER"/>
    <property type="match status" value="1"/>
</dbReference>
<keyword evidence="7" id="KW-0449">Lipoprotein</keyword>
<dbReference type="Gene3D" id="3.90.76.10">
    <property type="entry name" value="Dipeptide-binding Protein, Domain 1"/>
    <property type="match status" value="1"/>
</dbReference>
<dbReference type="PROSITE" id="PS51257">
    <property type="entry name" value="PROKAR_LIPOPROTEIN"/>
    <property type="match status" value="1"/>
</dbReference>
<comment type="subcellular location">
    <subcellularLocation>
        <location evidence="1">Cell membrane</location>
        <topology evidence="1">Lipid-anchor</topology>
    </subcellularLocation>
</comment>
<evidence type="ECO:0000256" key="5">
    <source>
        <dbReference type="ARBA" id="ARBA00022856"/>
    </source>
</evidence>
<dbReference type="InterPro" id="IPR030678">
    <property type="entry name" value="Peptide/Ni-bd"/>
</dbReference>
<dbReference type="GO" id="GO:1904680">
    <property type="term" value="F:peptide transmembrane transporter activity"/>
    <property type="evidence" value="ECO:0007669"/>
    <property type="project" value="TreeGrafter"/>
</dbReference>
<comment type="similarity">
    <text evidence="2">Belongs to the bacterial solute-binding protein 5 family.</text>
</comment>
<evidence type="ECO:0000313" key="12">
    <source>
        <dbReference type="Proteomes" id="UP000270219"/>
    </source>
</evidence>
<keyword evidence="4 9" id="KW-0732">Signal</keyword>
<dbReference type="GO" id="GO:0043190">
    <property type="term" value="C:ATP-binding cassette (ABC) transporter complex"/>
    <property type="evidence" value="ECO:0007669"/>
    <property type="project" value="InterPro"/>
</dbReference>
<protein>
    <submittedName>
        <fullName evidence="11">Peptide ABC transporter substrate-binding protein</fullName>
    </submittedName>
</protein>
<name>A0A498D4N0_9BACI</name>
<proteinExistence type="inferred from homology"/>
<keyword evidence="12" id="KW-1185">Reference proteome</keyword>
<evidence type="ECO:0000256" key="9">
    <source>
        <dbReference type="SAM" id="SignalP"/>
    </source>
</evidence>
<dbReference type="PIRSF" id="PIRSF002741">
    <property type="entry name" value="MppA"/>
    <property type="match status" value="1"/>
</dbReference>
<sequence>MKMKKFLLLLLSMVIAVVLVACTTGEEAGTETEESDSTNEGTEEGTEGSTEKQSDAAGEKVLYLNNGIGIEPTSFDPSIGFDQASWEPLNNLMEGLTRLDQDSEAGPGVAEKWDVSEDGLTYTFHLREDAKWSNGDPVVAEDFVFAWKHMLDPNTASSAAFLAYFIKGAEEYNSGDGSADEVGVTAVDEKTLEVVLAQPTGFFLDVLTNPAFFPINHKVAEENPDWHAEADTFVGNGPFILESWDHDVEMIFAKNPEYWDADAVKLDKVHFSMINDTNTQYQMFESGDLDVAVIPPEMSDQLIDGENVFIGPYGGLEFYRFNTTMEPFQNKKIRQAFAYAINREDIAEFVVKNGVEPAYGFISPGFTTPTGEDFRDVNGDLVSFDPDLAKQLLQEGMEEEGYDELPPITLTYSTGDLNKAVAETLQDMFIQNLDVEVTLENQEWSVFADAQQNLELQFSRSSFINDYNDPVNFLESFVTDSYMNRTGFSSEEYDELITNGKTETDEEARWEYLSEAEKMLADEMIAIPIRYYNTVVLEADGVSGILRHPVGYFDLKYADKE</sequence>
<keyword evidence="5" id="KW-0571">Peptide transport</keyword>
<evidence type="ECO:0000256" key="3">
    <source>
        <dbReference type="ARBA" id="ARBA00022448"/>
    </source>
</evidence>
<feature type="signal peptide" evidence="9">
    <location>
        <begin position="1"/>
        <end position="21"/>
    </location>
</feature>
<keyword evidence="5" id="KW-0653">Protein transport</keyword>
<dbReference type="FunFam" id="3.90.76.10:FF:000001">
    <property type="entry name" value="Oligopeptide ABC transporter substrate-binding protein"/>
    <property type="match status" value="1"/>
</dbReference>
<dbReference type="GO" id="GO:0030288">
    <property type="term" value="C:outer membrane-bounded periplasmic space"/>
    <property type="evidence" value="ECO:0007669"/>
    <property type="project" value="UniProtKB-ARBA"/>
</dbReference>
<dbReference type="Proteomes" id="UP000270219">
    <property type="component" value="Unassembled WGS sequence"/>
</dbReference>
<feature type="domain" description="Solute-binding protein family 5" evidence="10">
    <location>
        <begin position="106"/>
        <end position="482"/>
    </location>
</feature>
<evidence type="ECO:0000256" key="8">
    <source>
        <dbReference type="SAM" id="MobiDB-lite"/>
    </source>
</evidence>
<organism evidence="11 12">
    <name type="scientific">Oceanobacillus piezotolerans</name>
    <dbReference type="NCBI Taxonomy" id="2448030"/>
    <lineage>
        <taxon>Bacteria</taxon>
        <taxon>Bacillati</taxon>
        <taxon>Bacillota</taxon>
        <taxon>Bacilli</taxon>
        <taxon>Bacillales</taxon>
        <taxon>Bacillaceae</taxon>
        <taxon>Oceanobacillus</taxon>
    </lineage>
</organism>
<dbReference type="PROSITE" id="PS01040">
    <property type="entry name" value="SBP_BACTERIAL_5"/>
    <property type="match status" value="1"/>
</dbReference>
<dbReference type="SUPFAM" id="SSF53850">
    <property type="entry name" value="Periplasmic binding protein-like II"/>
    <property type="match status" value="1"/>
</dbReference>
<feature type="region of interest" description="Disordered" evidence="8">
    <location>
        <begin position="26"/>
        <end position="56"/>
    </location>
</feature>
<dbReference type="Pfam" id="PF00496">
    <property type="entry name" value="SBP_bac_5"/>
    <property type="match status" value="1"/>
</dbReference>
<keyword evidence="3" id="KW-0813">Transport</keyword>
<dbReference type="InterPro" id="IPR039424">
    <property type="entry name" value="SBP_5"/>
</dbReference>